<sequence length="161" mass="18251">ASLLSCLSSLSLYLSLFSISHASLHHLSRLSSLSLPSPSLTPLFTISSRSLSHVSHHLSRLSSLKDCFNLGLSDYSLLVWLGGTWMMMMMRTMCLSQRDYFKEQIEVLDGIMFSSLCTGQMMIDTGHFLKIVLEHWMELISQFAHRSEMPKHTGVENRSRP</sequence>
<evidence type="ECO:0000313" key="3">
    <source>
        <dbReference type="Proteomes" id="UP000032141"/>
    </source>
</evidence>
<name>A0A0D3CRG8_BRAOL</name>
<proteinExistence type="predicted"/>
<reference evidence="2" key="2">
    <citation type="submission" date="2015-03" db="UniProtKB">
        <authorList>
            <consortium name="EnsemblPlants"/>
        </authorList>
    </citation>
    <scope>IDENTIFICATION</scope>
</reference>
<dbReference type="AlphaFoldDB" id="A0A0D3CRG8"/>
<dbReference type="EnsemblPlants" id="Bo6g040100.1">
    <property type="protein sequence ID" value="Bo6g040100.1"/>
    <property type="gene ID" value="Bo6g040100"/>
</dbReference>
<accession>A0A0D3CRG8</accession>
<evidence type="ECO:0000256" key="1">
    <source>
        <dbReference type="SAM" id="SignalP"/>
    </source>
</evidence>
<protein>
    <submittedName>
        <fullName evidence="2">Uncharacterized protein</fullName>
    </submittedName>
</protein>
<feature type="chain" id="PRO_5002274035" evidence="1">
    <location>
        <begin position="23"/>
        <end position="161"/>
    </location>
</feature>
<keyword evidence="3" id="KW-1185">Reference proteome</keyword>
<dbReference type="Proteomes" id="UP000032141">
    <property type="component" value="Chromosome C6"/>
</dbReference>
<evidence type="ECO:0000313" key="2">
    <source>
        <dbReference type="EnsemblPlants" id="Bo6g040100.1"/>
    </source>
</evidence>
<keyword evidence="1" id="KW-0732">Signal</keyword>
<dbReference type="Gramene" id="Bo6g040100.1">
    <property type="protein sequence ID" value="Bo6g040100.1"/>
    <property type="gene ID" value="Bo6g040100"/>
</dbReference>
<feature type="signal peptide" evidence="1">
    <location>
        <begin position="1"/>
        <end position="22"/>
    </location>
</feature>
<reference evidence="2 3" key="1">
    <citation type="journal article" date="2014" name="Genome Biol.">
        <title>Transcriptome and methylome profiling reveals relics of genome dominance in the mesopolyploid Brassica oleracea.</title>
        <authorList>
            <person name="Parkin I.A."/>
            <person name="Koh C."/>
            <person name="Tang H."/>
            <person name="Robinson S.J."/>
            <person name="Kagale S."/>
            <person name="Clarke W.E."/>
            <person name="Town C.D."/>
            <person name="Nixon J."/>
            <person name="Krishnakumar V."/>
            <person name="Bidwell S.L."/>
            <person name="Denoeud F."/>
            <person name="Belcram H."/>
            <person name="Links M.G."/>
            <person name="Just J."/>
            <person name="Clarke C."/>
            <person name="Bender T."/>
            <person name="Huebert T."/>
            <person name="Mason A.S."/>
            <person name="Pires J.C."/>
            <person name="Barker G."/>
            <person name="Moore J."/>
            <person name="Walley P.G."/>
            <person name="Manoli S."/>
            <person name="Batley J."/>
            <person name="Edwards D."/>
            <person name="Nelson M.N."/>
            <person name="Wang X."/>
            <person name="Paterson A.H."/>
            <person name="King G."/>
            <person name="Bancroft I."/>
            <person name="Chalhoub B."/>
            <person name="Sharpe A.G."/>
        </authorList>
    </citation>
    <scope>NUCLEOTIDE SEQUENCE</scope>
    <source>
        <strain evidence="2 3">cv. TO1000</strain>
    </source>
</reference>
<dbReference type="HOGENOM" id="CLU_1648033_0_0_1"/>
<organism evidence="2 3">
    <name type="scientific">Brassica oleracea var. oleracea</name>
    <dbReference type="NCBI Taxonomy" id="109376"/>
    <lineage>
        <taxon>Eukaryota</taxon>
        <taxon>Viridiplantae</taxon>
        <taxon>Streptophyta</taxon>
        <taxon>Embryophyta</taxon>
        <taxon>Tracheophyta</taxon>
        <taxon>Spermatophyta</taxon>
        <taxon>Magnoliopsida</taxon>
        <taxon>eudicotyledons</taxon>
        <taxon>Gunneridae</taxon>
        <taxon>Pentapetalae</taxon>
        <taxon>rosids</taxon>
        <taxon>malvids</taxon>
        <taxon>Brassicales</taxon>
        <taxon>Brassicaceae</taxon>
        <taxon>Brassiceae</taxon>
        <taxon>Brassica</taxon>
    </lineage>
</organism>